<dbReference type="STRING" id="553219.CAMSH0001_1726"/>
<dbReference type="Proteomes" id="UP000003107">
    <property type="component" value="Unassembled WGS sequence"/>
</dbReference>
<dbReference type="Gene3D" id="3.90.1310.10">
    <property type="entry name" value="Penicillin-binding protein 2a (Domain 2)"/>
    <property type="match status" value="1"/>
</dbReference>
<accession>C6RD10</accession>
<dbReference type="GO" id="GO:0071555">
    <property type="term" value="P:cell wall organization"/>
    <property type="evidence" value="ECO:0007669"/>
    <property type="project" value="TreeGrafter"/>
</dbReference>
<keyword evidence="3 5" id="KW-0472">Membrane</keyword>
<dbReference type="Pfam" id="PF00905">
    <property type="entry name" value="Transpeptidase"/>
    <property type="match status" value="1"/>
</dbReference>
<evidence type="ECO:0000256" key="4">
    <source>
        <dbReference type="SAM" id="MobiDB-lite"/>
    </source>
</evidence>
<keyword evidence="2" id="KW-0378">Hydrolase</keyword>
<dbReference type="Pfam" id="PF03717">
    <property type="entry name" value="PBP_dimer"/>
    <property type="match status" value="1"/>
</dbReference>
<evidence type="ECO:0000256" key="5">
    <source>
        <dbReference type="SAM" id="Phobius"/>
    </source>
</evidence>
<dbReference type="Gene3D" id="3.40.710.10">
    <property type="entry name" value="DD-peptidase/beta-lactamase superfamily"/>
    <property type="match status" value="1"/>
</dbReference>
<dbReference type="GO" id="GO:0004180">
    <property type="term" value="F:carboxypeptidase activity"/>
    <property type="evidence" value="ECO:0007669"/>
    <property type="project" value="UniProtKB-KW"/>
</dbReference>
<dbReference type="InterPro" id="IPR001460">
    <property type="entry name" value="PCN-bd_Tpept"/>
</dbReference>
<evidence type="ECO:0000313" key="8">
    <source>
        <dbReference type="EMBL" id="EET80577.1"/>
    </source>
</evidence>
<evidence type="ECO:0000256" key="2">
    <source>
        <dbReference type="ARBA" id="ARBA00022645"/>
    </source>
</evidence>
<evidence type="ECO:0000259" key="7">
    <source>
        <dbReference type="Pfam" id="PF03717"/>
    </source>
</evidence>
<dbReference type="InterPro" id="IPR036138">
    <property type="entry name" value="PBP_dimer_sf"/>
</dbReference>
<dbReference type="EMBL" id="ACVQ01000005">
    <property type="protein sequence ID" value="EET80577.1"/>
    <property type="molecule type" value="Genomic_DNA"/>
</dbReference>
<feature type="domain" description="Penicillin-binding protein dimerisation" evidence="7">
    <location>
        <begin position="46"/>
        <end position="204"/>
    </location>
</feature>
<dbReference type="GeneID" id="60990719"/>
<feature type="region of interest" description="Disordered" evidence="4">
    <location>
        <begin position="580"/>
        <end position="615"/>
    </location>
</feature>
<evidence type="ECO:0000256" key="3">
    <source>
        <dbReference type="ARBA" id="ARBA00023136"/>
    </source>
</evidence>
<keyword evidence="2" id="KW-0121">Carboxypeptidase</keyword>
<dbReference type="OrthoDB" id="9789078at2"/>
<evidence type="ECO:0000259" key="6">
    <source>
        <dbReference type="Pfam" id="PF00905"/>
    </source>
</evidence>
<dbReference type="PANTHER" id="PTHR30627">
    <property type="entry name" value="PEPTIDOGLYCAN D,D-TRANSPEPTIDASE"/>
    <property type="match status" value="1"/>
</dbReference>
<evidence type="ECO:0000256" key="1">
    <source>
        <dbReference type="ARBA" id="ARBA00004370"/>
    </source>
</evidence>
<feature type="domain" description="Penicillin-binding protein transpeptidase" evidence="6">
    <location>
        <begin position="267"/>
        <end position="570"/>
    </location>
</feature>
<feature type="transmembrane region" description="Helical" evidence="5">
    <location>
        <begin position="9"/>
        <end position="28"/>
    </location>
</feature>
<gene>
    <name evidence="8" type="ORF">CAMSH0001_1726</name>
</gene>
<keyword evidence="9" id="KW-1185">Reference proteome</keyword>
<dbReference type="RefSeq" id="WP_002946572.1">
    <property type="nucleotide sequence ID" value="NZ_ACVQ01000005.1"/>
</dbReference>
<reference evidence="8 9" key="1">
    <citation type="submission" date="2009-07" db="EMBL/GenBank/DDBJ databases">
        <authorList>
            <person name="Madupu R."/>
            <person name="Sebastian Y."/>
            <person name="Durkin A.S."/>
            <person name="Torralba M."/>
            <person name="Methe B."/>
            <person name="Sutton G.G."/>
            <person name="Strausberg R.L."/>
            <person name="Nelson K.E."/>
        </authorList>
    </citation>
    <scope>NUCLEOTIDE SEQUENCE [LARGE SCALE GENOMIC DNA]</scope>
    <source>
        <strain evidence="8 9">RM3277</strain>
    </source>
</reference>
<keyword evidence="5" id="KW-1133">Transmembrane helix</keyword>
<dbReference type="InterPro" id="IPR012338">
    <property type="entry name" value="Beta-lactam/transpept-like"/>
</dbReference>
<keyword evidence="5" id="KW-0812">Transmembrane</keyword>
<name>C6RD10_9BACT</name>
<proteinExistence type="predicted"/>
<keyword evidence="2" id="KW-0645">Protease</keyword>
<sequence length="615" mass="68430">MNQRKSKTIALFAFILFFICIFLAVIFYRANIERRLPKLETSDINTALRGNIITKDGFSITGSQKLYKVMVDTRNIDPDKKDLFIKLYCIYSGDDIKRVTKIINSQKGAVTLSYKIDAKGAAYLQELSKKLYKKKIFIPYEDPNTGAAILRNMSIIESGESRQYVAADALTPMIGYVKKVEKDGITKTEGVKGVEKAYEYYISSIQDAKLLGPKDIGNNIILTSDSNLANRVDGYDIILNASLKLQTRLEQIIDEKKEFLNAKEIIVGIMDSKTGGLLALASTSRYSPSNIRKQDYKSLNSSATEYAYEVGSVFKPFIFALLLANDKINPLERINTYNGVYQLGKRTIKDTHPEPFLTAEDIIVYSSNIGMIQIAQRLDGSQIYSGLLNFGFTQKTGIDMPYEQVGNMPPVAKLNSQIYKATISYGYGLQATFIQLLKAYNVFNNKGVMVTPKVVDSLYKDGKFFVVNDPKPVEAISQEVAERMKRILIKTVEIGTGKRAKVEGLEIGGKTGTAHIATTGGYANTYNGSFFGFVNDSQGNSYTIGVLAREPKKPYYYFGAQSALPTFRAAVELMVEEGFLKPDENLTAPEQAAPPTENTEKKTTNSNSKSKQKKN</sequence>
<dbReference type="PANTHER" id="PTHR30627:SF1">
    <property type="entry name" value="PEPTIDOGLYCAN D,D-TRANSPEPTIDASE FTSI"/>
    <property type="match status" value="1"/>
</dbReference>
<evidence type="ECO:0000313" key="9">
    <source>
        <dbReference type="Proteomes" id="UP000003107"/>
    </source>
</evidence>
<dbReference type="InterPro" id="IPR050515">
    <property type="entry name" value="Beta-lactam/transpept"/>
</dbReference>
<comment type="caution">
    <text evidence="8">The sequence shown here is derived from an EMBL/GenBank/DDBJ whole genome shotgun (WGS) entry which is preliminary data.</text>
</comment>
<dbReference type="Gene3D" id="3.30.450.330">
    <property type="match status" value="1"/>
</dbReference>
<comment type="subcellular location">
    <subcellularLocation>
        <location evidence="1">Membrane</location>
    </subcellularLocation>
</comment>
<dbReference type="InterPro" id="IPR005311">
    <property type="entry name" value="PBP_dimer"/>
</dbReference>
<dbReference type="SUPFAM" id="SSF56601">
    <property type="entry name" value="beta-lactamase/transpeptidase-like"/>
    <property type="match status" value="1"/>
</dbReference>
<dbReference type="GO" id="GO:0005886">
    <property type="term" value="C:plasma membrane"/>
    <property type="evidence" value="ECO:0007669"/>
    <property type="project" value="TreeGrafter"/>
</dbReference>
<protein>
    <submittedName>
        <fullName evidence="8">Penicillin-binding protein, transpeptidase domain protein</fullName>
    </submittedName>
</protein>
<dbReference type="GO" id="GO:0008658">
    <property type="term" value="F:penicillin binding"/>
    <property type="evidence" value="ECO:0007669"/>
    <property type="project" value="InterPro"/>
</dbReference>
<organism evidence="8 9">
    <name type="scientific">Campylobacter showae RM3277</name>
    <dbReference type="NCBI Taxonomy" id="553219"/>
    <lineage>
        <taxon>Bacteria</taxon>
        <taxon>Pseudomonadati</taxon>
        <taxon>Campylobacterota</taxon>
        <taxon>Epsilonproteobacteria</taxon>
        <taxon>Campylobacterales</taxon>
        <taxon>Campylobacteraceae</taxon>
        <taxon>Campylobacter</taxon>
    </lineage>
</organism>
<dbReference type="eggNOG" id="COG0768">
    <property type="taxonomic scope" value="Bacteria"/>
</dbReference>
<dbReference type="AlphaFoldDB" id="C6RD10"/>
<dbReference type="SUPFAM" id="SSF56519">
    <property type="entry name" value="Penicillin binding protein dimerisation domain"/>
    <property type="match status" value="1"/>
</dbReference>